<dbReference type="InterPro" id="IPR009465">
    <property type="entry name" value="Spondin_N"/>
</dbReference>
<dbReference type="PROSITE" id="PS50092">
    <property type="entry name" value="TSP1"/>
    <property type="match status" value="1"/>
</dbReference>
<dbReference type="SMART" id="SM00209">
    <property type="entry name" value="TSP1"/>
    <property type="match status" value="1"/>
</dbReference>
<gene>
    <name evidence="13" type="primary">LOC108864969</name>
</gene>
<dbReference type="AlphaFoldDB" id="A0AAJ7L8G4"/>
<keyword evidence="5 10" id="KW-0732">Signal</keyword>
<evidence type="ECO:0000256" key="6">
    <source>
        <dbReference type="ARBA" id="ARBA00022889"/>
    </source>
</evidence>
<evidence type="ECO:0000256" key="1">
    <source>
        <dbReference type="ARBA" id="ARBA00004498"/>
    </source>
</evidence>
<keyword evidence="7" id="KW-1015">Disulfide bond</keyword>
<evidence type="ECO:0000259" key="11">
    <source>
        <dbReference type="PROSITE" id="PS51020"/>
    </source>
</evidence>
<feature type="chain" id="PRO_5042609940" evidence="10">
    <location>
        <begin position="18"/>
        <end position="363"/>
    </location>
</feature>
<feature type="signal peptide" evidence="10">
    <location>
        <begin position="1"/>
        <end position="17"/>
    </location>
</feature>
<dbReference type="Pfam" id="PF19028">
    <property type="entry name" value="TSP1_spondin"/>
    <property type="match status" value="1"/>
</dbReference>
<dbReference type="Gene3D" id="2.60.40.2130">
    <property type="entry name" value="F-spondin domain"/>
    <property type="match status" value="1"/>
</dbReference>
<keyword evidence="12" id="KW-1185">Reference proteome</keyword>
<dbReference type="GO" id="GO:0007155">
    <property type="term" value="P:cell adhesion"/>
    <property type="evidence" value="ECO:0007669"/>
    <property type="project" value="UniProtKB-KW"/>
</dbReference>
<dbReference type="GO" id="GO:0046872">
    <property type="term" value="F:metal ion binding"/>
    <property type="evidence" value="ECO:0007669"/>
    <property type="project" value="UniProtKB-KW"/>
</dbReference>
<evidence type="ECO:0000256" key="7">
    <source>
        <dbReference type="ARBA" id="ARBA00023157"/>
    </source>
</evidence>
<dbReference type="InterPro" id="IPR038678">
    <property type="entry name" value="Spondin_N_sf"/>
</dbReference>
<evidence type="ECO:0000313" key="13">
    <source>
        <dbReference type="RefSeq" id="XP_018497039.1"/>
    </source>
</evidence>
<keyword evidence="3" id="KW-0272">Extracellular matrix</keyword>
<evidence type="ECO:0000256" key="3">
    <source>
        <dbReference type="ARBA" id="ARBA00022530"/>
    </source>
</evidence>
<dbReference type="NCBIfam" id="NF038123">
    <property type="entry name" value="NF038123_dom"/>
    <property type="match status" value="1"/>
</dbReference>
<dbReference type="GeneID" id="108864969"/>
<dbReference type="InterPro" id="IPR044004">
    <property type="entry name" value="TSP1_spondin_dom"/>
</dbReference>
<dbReference type="Gene3D" id="2.20.100.10">
    <property type="entry name" value="Thrombospondin type-1 (TSP1) repeat"/>
    <property type="match status" value="1"/>
</dbReference>
<evidence type="ECO:0000313" key="12">
    <source>
        <dbReference type="Proteomes" id="UP000694867"/>
    </source>
</evidence>
<dbReference type="Proteomes" id="UP000694867">
    <property type="component" value="Unplaced"/>
</dbReference>
<protein>
    <submittedName>
        <fullName evidence="13">Spondin-2-like</fullName>
    </submittedName>
</protein>
<evidence type="ECO:0000256" key="8">
    <source>
        <dbReference type="ARBA" id="ARBA00023180"/>
    </source>
</evidence>
<sequence>MLIVLYFANLALNSCLACKENSVAVFQLSLVTEWTRSRFPKQYPEFRPAAQWAPLIGESHSLNVTLWRENRRVSDGFRDYARDSITKGLLDRFEREEGAGVGDLFEAPSIPTGNGLTSLRFIGDHRHHMLSFAVRLVPSPDWFIGLDSQDLCQNASHWQSSFTVDLHPWDAGTDNGFTFTSPDFETEPRGPVTPITSKNPSHPASSFCYPHMKRLPRIAVVNIELIREDGRVKPGGHALELYDSLNRRNKATPMGSYRKNELEVPQYKRSLKARRKSRKVRKQEQQMLNAVAPDDHDTPTECVVSEWAEWSPCNKLCGIGESRRNRTIVLKPISGGAPCPVLEDRRRCGSFASCRRKHFDWGR</sequence>
<dbReference type="PROSITE" id="PS51020">
    <property type="entry name" value="SPONDIN"/>
    <property type="match status" value="1"/>
</dbReference>
<dbReference type="SUPFAM" id="SSF82895">
    <property type="entry name" value="TSP-1 type 1 repeat"/>
    <property type="match status" value="1"/>
</dbReference>
<evidence type="ECO:0000256" key="10">
    <source>
        <dbReference type="SAM" id="SignalP"/>
    </source>
</evidence>
<dbReference type="RefSeq" id="XP_018497039.1">
    <property type="nucleotide sequence ID" value="XM_018641523.1"/>
</dbReference>
<keyword evidence="4" id="KW-0479">Metal-binding</keyword>
<keyword evidence="8" id="KW-0325">Glycoprotein</keyword>
<dbReference type="InterPro" id="IPR000884">
    <property type="entry name" value="TSP1_rpt"/>
</dbReference>
<comment type="subcellular location">
    <subcellularLocation>
        <location evidence="1">Secreted</location>
        <location evidence="1">Extracellular space</location>
        <location evidence="1">Extracellular matrix</location>
    </subcellularLocation>
</comment>
<dbReference type="InterPro" id="IPR051418">
    <property type="entry name" value="Spondin/Thrombospondin_T1"/>
</dbReference>
<proteinExistence type="predicted"/>
<feature type="region of interest" description="Disordered" evidence="9">
    <location>
        <begin position="180"/>
        <end position="202"/>
    </location>
</feature>
<dbReference type="GO" id="GO:0031012">
    <property type="term" value="C:extracellular matrix"/>
    <property type="evidence" value="ECO:0007669"/>
    <property type="project" value="TreeGrafter"/>
</dbReference>
<dbReference type="PANTHER" id="PTHR11311">
    <property type="entry name" value="SPONDIN"/>
    <property type="match status" value="1"/>
</dbReference>
<organism evidence="12 13">
    <name type="scientific">Galendromus occidentalis</name>
    <name type="common">western predatory mite</name>
    <dbReference type="NCBI Taxonomy" id="34638"/>
    <lineage>
        <taxon>Eukaryota</taxon>
        <taxon>Metazoa</taxon>
        <taxon>Ecdysozoa</taxon>
        <taxon>Arthropoda</taxon>
        <taxon>Chelicerata</taxon>
        <taxon>Arachnida</taxon>
        <taxon>Acari</taxon>
        <taxon>Parasitiformes</taxon>
        <taxon>Mesostigmata</taxon>
        <taxon>Gamasina</taxon>
        <taxon>Phytoseioidea</taxon>
        <taxon>Phytoseiidae</taxon>
        <taxon>Typhlodrominae</taxon>
        <taxon>Galendromus</taxon>
    </lineage>
</organism>
<accession>A0AAJ7L8G4</accession>
<dbReference type="Pfam" id="PF06468">
    <property type="entry name" value="Spond_N"/>
    <property type="match status" value="1"/>
</dbReference>
<evidence type="ECO:0000256" key="5">
    <source>
        <dbReference type="ARBA" id="ARBA00022729"/>
    </source>
</evidence>
<reference evidence="13" key="1">
    <citation type="submission" date="2025-08" db="UniProtKB">
        <authorList>
            <consortium name="RefSeq"/>
        </authorList>
    </citation>
    <scope>IDENTIFICATION</scope>
</reference>
<dbReference type="PANTHER" id="PTHR11311:SF15">
    <property type="entry name" value="SPONDIN-2"/>
    <property type="match status" value="1"/>
</dbReference>
<evidence type="ECO:0000256" key="4">
    <source>
        <dbReference type="ARBA" id="ARBA00022723"/>
    </source>
</evidence>
<feature type="domain" description="Spondin" evidence="11">
    <location>
        <begin position="14"/>
        <end position="203"/>
    </location>
</feature>
<evidence type="ECO:0000256" key="9">
    <source>
        <dbReference type="SAM" id="MobiDB-lite"/>
    </source>
</evidence>
<dbReference type="KEGG" id="goe:108864969"/>
<dbReference type="InterPro" id="IPR036383">
    <property type="entry name" value="TSP1_rpt_sf"/>
</dbReference>
<keyword evidence="6" id="KW-0130">Cell adhesion</keyword>
<keyword evidence="2" id="KW-0964">Secreted</keyword>
<evidence type="ECO:0000256" key="2">
    <source>
        <dbReference type="ARBA" id="ARBA00022525"/>
    </source>
</evidence>
<name>A0AAJ7L8G4_9ACAR</name>